<comment type="caution">
    <text evidence="1">The sequence shown here is derived from an EMBL/GenBank/DDBJ whole genome shotgun (WGS) entry which is preliminary data.</text>
</comment>
<reference evidence="1" key="1">
    <citation type="submission" date="2020-11" db="EMBL/GenBank/DDBJ databases">
        <authorList>
            <consortium name="DOE Joint Genome Institute"/>
            <person name="Ahrendt S."/>
            <person name="Riley R."/>
            <person name="Andreopoulos W."/>
            <person name="Labutti K."/>
            <person name="Pangilinan J."/>
            <person name="Ruiz-Duenas F.J."/>
            <person name="Barrasa J.M."/>
            <person name="Sanchez-Garcia M."/>
            <person name="Camarero S."/>
            <person name="Miyauchi S."/>
            <person name="Serrano A."/>
            <person name="Linde D."/>
            <person name="Babiker R."/>
            <person name="Drula E."/>
            <person name="Ayuso-Fernandez I."/>
            <person name="Pacheco R."/>
            <person name="Padilla G."/>
            <person name="Ferreira P."/>
            <person name="Barriuso J."/>
            <person name="Kellner H."/>
            <person name="Castanera R."/>
            <person name="Alfaro M."/>
            <person name="Ramirez L."/>
            <person name="Pisabarro A.G."/>
            <person name="Kuo A."/>
            <person name="Tritt A."/>
            <person name="Lipzen A."/>
            <person name="He G."/>
            <person name="Yan M."/>
            <person name="Ng V."/>
            <person name="Cullen D."/>
            <person name="Martin F."/>
            <person name="Rosso M.-N."/>
            <person name="Henrissat B."/>
            <person name="Hibbett D."/>
            <person name="Martinez A.T."/>
            <person name="Grigoriev I.V."/>
        </authorList>
    </citation>
    <scope>NUCLEOTIDE SEQUENCE</scope>
    <source>
        <strain evidence="1">ATCC 90797</strain>
    </source>
</reference>
<dbReference type="EMBL" id="MU154522">
    <property type="protein sequence ID" value="KAF9501960.1"/>
    <property type="molecule type" value="Genomic_DNA"/>
</dbReference>
<evidence type="ECO:0000313" key="2">
    <source>
        <dbReference type="Proteomes" id="UP000807025"/>
    </source>
</evidence>
<organism evidence="1 2">
    <name type="scientific">Pleurotus eryngii</name>
    <name type="common">Boletus of the steppes</name>
    <dbReference type="NCBI Taxonomy" id="5323"/>
    <lineage>
        <taxon>Eukaryota</taxon>
        <taxon>Fungi</taxon>
        <taxon>Dikarya</taxon>
        <taxon>Basidiomycota</taxon>
        <taxon>Agaricomycotina</taxon>
        <taxon>Agaricomycetes</taxon>
        <taxon>Agaricomycetidae</taxon>
        <taxon>Agaricales</taxon>
        <taxon>Pleurotineae</taxon>
        <taxon>Pleurotaceae</taxon>
        <taxon>Pleurotus</taxon>
    </lineage>
</organism>
<accession>A0A9P6AB80</accession>
<gene>
    <name evidence="1" type="ORF">BDN71DRAFT_503324</name>
</gene>
<dbReference type="OrthoDB" id="3144405at2759"/>
<evidence type="ECO:0000313" key="1">
    <source>
        <dbReference type="EMBL" id="KAF9501960.1"/>
    </source>
</evidence>
<protein>
    <submittedName>
        <fullName evidence="1">Uncharacterized protein</fullName>
    </submittedName>
</protein>
<dbReference type="AlphaFoldDB" id="A0A9P6AB80"/>
<proteinExistence type="predicted"/>
<keyword evidence="2" id="KW-1185">Reference proteome</keyword>
<dbReference type="Proteomes" id="UP000807025">
    <property type="component" value="Unassembled WGS sequence"/>
</dbReference>
<sequence>MSEALHSWLSSYLIDIGEEYGGSLVSVPQHTKRKKVQLVEYLTHGGGDDRIWIKVSDKQYRMPVCLTKLALEEFGR</sequence>
<name>A0A9P6AB80_PLEER</name>